<dbReference type="EMBL" id="KV878126">
    <property type="protein sequence ID" value="OJI97915.1"/>
    <property type="molecule type" value="Genomic_DNA"/>
</dbReference>
<feature type="compositionally biased region" description="Basic and acidic residues" evidence="1">
    <location>
        <begin position="78"/>
        <end position="87"/>
    </location>
</feature>
<accession>A0A1L9P8U1</accession>
<keyword evidence="3" id="KW-1185">Reference proteome</keyword>
<sequence>MPGRQENQDNEEDPDPDHVAAEARRHRHALLLLVETLRKSHPSETFELINAIKNSQSVPEAAELLMQMSDAKTSGEANTRESGSRTQ</sequence>
<reference evidence="3" key="1">
    <citation type="journal article" date="2017" name="Genome Biol.">
        <title>Comparative genomics reveals high biological diversity and specific adaptations in the industrially and medically important fungal genus Aspergillus.</title>
        <authorList>
            <person name="de Vries R.P."/>
            <person name="Riley R."/>
            <person name="Wiebenga A."/>
            <person name="Aguilar-Osorio G."/>
            <person name="Amillis S."/>
            <person name="Uchima C.A."/>
            <person name="Anderluh G."/>
            <person name="Asadollahi M."/>
            <person name="Askin M."/>
            <person name="Barry K."/>
            <person name="Battaglia E."/>
            <person name="Bayram O."/>
            <person name="Benocci T."/>
            <person name="Braus-Stromeyer S.A."/>
            <person name="Caldana C."/>
            <person name="Canovas D."/>
            <person name="Cerqueira G.C."/>
            <person name="Chen F."/>
            <person name="Chen W."/>
            <person name="Choi C."/>
            <person name="Clum A."/>
            <person name="Dos Santos R.A."/>
            <person name="Damasio A.R."/>
            <person name="Diallinas G."/>
            <person name="Emri T."/>
            <person name="Fekete E."/>
            <person name="Flipphi M."/>
            <person name="Freyberg S."/>
            <person name="Gallo A."/>
            <person name="Gournas C."/>
            <person name="Habgood R."/>
            <person name="Hainaut M."/>
            <person name="Harispe M.L."/>
            <person name="Henrissat B."/>
            <person name="Hilden K.S."/>
            <person name="Hope R."/>
            <person name="Hossain A."/>
            <person name="Karabika E."/>
            <person name="Karaffa L."/>
            <person name="Karanyi Z."/>
            <person name="Krasevec N."/>
            <person name="Kuo A."/>
            <person name="Kusch H."/>
            <person name="LaButti K."/>
            <person name="Lagendijk E.L."/>
            <person name="Lapidus A."/>
            <person name="Levasseur A."/>
            <person name="Lindquist E."/>
            <person name="Lipzen A."/>
            <person name="Logrieco A.F."/>
            <person name="MacCabe A."/>
            <person name="Maekelae M.R."/>
            <person name="Malavazi I."/>
            <person name="Melin P."/>
            <person name="Meyer V."/>
            <person name="Mielnichuk N."/>
            <person name="Miskei M."/>
            <person name="Molnar A.P."/>
            <person name="Mule G."/>
            <person name="Ngan C.Y."/>
            <person name="Orejas M."/>
            <person name="Orosz E."/>
            <person name="Ouedraogo J.P."/>
            <person name="Overkamp K.M."/>
            <person name="Park H.-S."/>
            <person name="Perrone G."/>
            <person name="Piumi F."/>
            <person name="Punt P.J."/>
            <person name="Ram A.F."/>
            <person name="Ramon A."/>
            <person name="Rauscher S."/>
            <person name="Record E."/>
            <person name="Riano-Pachon D.M."/>
            <person name="Robert V."/>
            <person name="Roehrig J."/>
            <person name="Ruller R."/>
            <person name="Salamov A."/>
            <person name="Salih N.S."/>
            <person name="Samson R.A."/>
            <person name="Sandor E."/>
            <person name="Sanguinetti M."/>
            <person name="Schuetze T."/>
            <person name="Sepcic K."/>
            <person name="Shelest E."/>
            <person name="Sherlock G."/>
            <person name="Sophianopoulou V."/>
            <person name="Squina F.M."/>
            <person name="Sun H."/>
            <person name="Susca A."/>
            <person name="Todd R.B."/>
            <person name="Tsang A."/>
            <person name="Unkles S.E."/>
            <person name="van de Wiele N."/>
            <person name="van Rossen-Uffink D."/>
            <person name="Oliveira J.V."/>
            <person name="Vesth T.C."/>
            <person name="Visser J."/>
            <person name="Yu J.-H."/>
            <person name="Zhou M."/>
            <person name="Andersen M.R."/>
            <person name="Archer D.B."/>
            <person name="Baker S.E."/>
            <person name="Benoit I."/>
            <person name="Brakhage A.A."/>
            <person name="Braus G.H."/>
            <person name="Fischer R."/>
            <person name="Frisvad J.C."/>
            <person name="Goldman G.H."/>
            <person name="Houbraken J."/>
            <person name="Oakley B."/>
            <person name="Pocsi I."/>
            <person name="Scazzocchio C."/>
            <person name="Seiboth B."/>
            <person name="vanKuyk P.A."/>
            <person name="Wortman J."/>
            <person name="Dyer P.S."/>
            <person name="Grigoriev I.V."/>
        </authorList>
    </citation>
    <scope>NUCLEOTIDE SEQUENCE [LARGE SCALE GENOMIC DNA]</scope>
    <source>
        <strain evidence="3">CBS 583.65</strain>
    </source>
</reference>
<dbReference type="Proteomes" id="UP000184073">
    <property type="component" value="Unassembled WGS sequence"/>
</dbReference>
<evidence type="ECO:0000256" key="1">
    <source>
        <dbReference type="SAM" id="MobiDB-lite"/>
    </source>
</evidence>
<gene>
    <name evidence="2" type="ORF">ASPVEDRAFT_79591</name>
</gene>
<dbReference type="VEuPathDB" id="FungiDB:ASPVEDRAFT_79591"/>
<dbReference type="OrthoDB" id="4488506at2759"/>
<feature type="region of interest" description="Disordered" evidence="1">
    <location>
        <begin position="68"/>
        <end position="87"/>
    </location>
</feature>
<protein>
    <submittedName>
        <fullName evidence="2">Uncharacterized protein</fullName>
    </submittedName>
</protein>
<name>A0A1L9P8U1_ASPVE</name>
<dbReference type="AlphaFoldDB" id="A0A1L9P8U1"/>
<dbReference type="RefSeq" id="XP_040663678.1">
    <property type="nucleotide sequence ID" value="XM_040816719.1"/>
</dbReference>
<evidence type="ECO:0000313" key="2">
    <source>
        <dbReference type="EMBL" id="OJI97915.1"/>
    </source>
</evidence>
<organism evidence="2 3">
    <name type="scientific">Aspergillus versicolor CBS 583.65</name>
    <dbReference type="NCBI Taxonomy" id="1036611"/>
    <lineage>
        <taxon>Eukaryota</taxon>
        <taxon>Fungi</taxon>
        <taxon>Dikarya</taxon>
        <taxon>Ascomycota</taxon>
        <taxon>Pezizomycotina</taxon>
        <taxon>Eurotiomycetes</taxon>
        <taxon>Eurotiomycetidae</taxon>
        <taxon>Eurotiales</taxon>
        <taxon>Aspergillaceae</taxon>
        <taxon>Aspergillus</taxon>
        <taxon>Aspergillus subgen. Nidulantes</taxon>
    </lineage>
</organism>
<proteinExistence type="predicted"/>
<dbReference type="GeneID" id="63732230"/>
<feature type="region of interest" description="Disordered" evidence="1">
    <location>
        <begin position="1"/>
        <end position="24"/>
    </location>
</feature>
<evidence type="ECO:0000313" key="3">
    <source>
        <dbReference type="Proteomes" id="UP000184073"/>
    </source>
</evidence>